<proteinExistence type="predicted"/>
<dbReference type="OrthoDB" id="514967at2759"/>
<comment type="caution">
    <text evidence="2">The sequence shown here is derived from an EMBL/GenBank/DDBJ whole genome shotgun (WGS) entry which is preliminary data.</text>
</comment>
<evidence type="ECO:0000256" key="1">
    <source>
        <dbReference type="SAM" id="MobiDB-lite"/>
    </source>
</evidence>
<feature type="compositionally biased region" description="Polar residues" evidence="1">
    <location>
        <begin position="23"/>
        <end position="32"/>
    </location>
</feature>
<sequence>MTGGKCGKYIPWTPPPNPTSIPVLSSSDGSNKLTRKRDPRLTCENFLAGRIPCSCPELDEKEEEAEIGIGTKRPSLMPLRFFLMVEKRYCQQAGKCTWVWRWIVGWALILNSLIDDRRRLVGPTSRNETPNESEDGNVSLLAHIRISEYPEWKCEVICNLW</sequence>
<feature type="region of interest" description="Disordered" evidence="1">
    <location>
        <begin position="11"/>
        <end position="35"/>
    </location>
</feature>
<reference evidence="2 3" key="1">
    <citation type="submission" date="2020-10" db="EMBL/GenBank/DDBJ databases">
        <title>The Coptis chinensis genome and diversification of protoberbering-type alkaloids.</title>
        <authorList>
            <person name="Wang B."/>
            <person name="Shu S."/>
            <person name="Song C."/>
            <person name="Liu Y."/>
        </authorList>
    </citation>
    <scope>NUCLEOTIDE SEQUENCE [LARGE SCALE GENOMIC DNA]</scope>
    <source>
        <strain evidence="2">HL-2020</strain>
        <tissue evidence="2">Leaf</tissue>
    </source>
</reference>
<keyword evidence="3" id="KW-1185">Reference proteome</keyword>
<evidence type="ECO:0000313" key="2">
    <source>
        <dbReference type="EMBL" id="KAF9593349.1"/>
    </source>
</evidence>
<name>A0A835LIX3_9MAGN</name>
<dbReference type="EMBL" id="JADFTS010000008">
    <property type="protein sequence ID" value="KAF9593349.1"/>
    <property type="molecule type" value="Genomic_DNA"/>
</dbReference>
<dbReference type="Proteomes" id="UP000631114">
    <property type="component" value="Unassembled WGS sequence"/>
</dbReference>
<gene>
    <name evidence="2" type="ORF">IFM89_021753</name>
</gene>
<organism evidence="2 3">
    <name type="scientific">Coptis chinensis</name>
    <dbReference type="NCBI Taxonomy" id="261450"/>
    <lineage>
        <taxon>Eukaryota</taxon>
        <taxon>Viridiplantae</taxon>
        <taxon>Streptophyta</taxon>
        <taxon>Embryophyta</taxon>
        <taxon>Tracheophyta</taxon>
        <taxon>Spermatophyta</taxon>
        <taxon>Magnoliopsida</taxon>
        <taxon>Ranunculales</taxon>
        <taxon>Ranunculaceae</taxon>
        <taxon>Coptidoideae</taxon>
        <taxon>Coptis</taxon>
    </lineage>
</organism>
<evidence type="ECO:0000313" key="3">
    <source>
        <dbReference type="Proteomes" id="UP000631114"/>
    </source>
</evidence>
<protein>
    <submittedName>
        <fullName evidence="2">Uncharacterized protein</fullName>
    </submittedName>
</protein>
<dbReference type="AlphaFoldDB" id="A0A835LIX3"/>
<accession>A0A835LIX3</accession>